<name>A0A1H1QN05_9GAMM</name>
<organism evidence="2 3">
    <name type="scientific">Halopseudomonas xinjiangensis</name>
    <dbReference type="NCBI Taxonomy" id="487184"/>
    <lineage>
        <taxon>Bacteria</taxon>
        <taxon>Pseudomonadati</taxon>
        <taxon>Pseudomonadota</taxon>
        <taxon>Gammaproteobacteria</taxon>
        <taxon>Pseudomonadales</taxon>
        <taxon>Pseudomonadaceae</taxon>
        <taxon>Halopseudomonas</taxon>
    </lineage>
</organism>
<dbReference type="Pfam" id="PF10005">
    <property type="entry name" value="Zn_ribbon_DZR_6"/>
    <property type="match status" value="1"/>
</dbReference>
<dbReference type="OrthoDB" id="256753at2"/>
<accession>A0A1H1QN05</accession>
<proteinExistence type="predicted"/>
<evidence type="ECO:0000313" key="3">
    <source>
        <dbReference type="Proteomes" id="UP000243207"/>
    </source>
</evidence>
<dbReference type="PIRSF" id="PIRSF012641">
    <property type="entry name" value="UCP012641"/>
    <property type="match status" value="1"/>
</dbReference>
<dbReference type="Pfam" id="PF15887">
    <property type="entry name" value="Peptidase_Mx"/>
    <property type="match status" value="1"/>
</dbReference>
<sequence length="383" mass="43142">MTYFDRLVERTNGKHLFDYHPNGHVQRCRCGQAVFFDNLSCVRCSTDLGYHPTAGDLLSIESTANGQWRVVSEGPQHGNAYARCANAQGPAQCNWLVTDSASAPFCIACSLNLTIPDLNLIDNAEHWARIEQAKRRLVAQLILLGLPVVSRKLDGQQGLGFNFLRQTPGGDPVMTGHADGVITLNVDEADPSHREKVRENMHEPYRTLLGHFRHESGHYYWDRLVRDSAWLEPVRQLFGDDRMDYQESLQKHYNEGPPADWNQHYISSYAATHPWEDWAETWAHYLHMTDTLNVALDYGLQVETLALQTDPFDSSVLAGCRAGDADPVDFLAFINRWVQLSSVLNVLARSMGMPDLYPFVLNVDSLRKLFLVHAVVSDYGSAG</sequence>
<dbReference type="Gene3D" id="3.40.390.70">
    <property type="match status" value="1"/>
</dbReference>
<keyword evidence="3" id="KW-1185">Reference proteome</keyword>
<dbReference type="Proteomes" id="UP000243207">
    <property type="component" value="Chromosome I"/>
</dbReference>
<dbReference type="STRING" id="487184.SAMN05216421_1177"/>
<evidence type="ECO:0000259" key="1">
    <source>
        <dbReference type="Pfam" id="PF10005"/>
    </source>
</evidence>
<dbReference type="RefSeq" id="WP_093392274.1">
    <property type="nucleotide sequence ID" value="NZ_LT629736.1"/>
</dbReference>
<feature type="domain" description="Zinc-ribbon" evidence="1">
    <location>
        <begin position="27"/>
        <end position="119"/>
    </location>
</feature>
<gene>
    <name evidence="2" type="ORF">SAMN05216421_1177</name>
</gene>
<dbReference type="EMBL" id="LT629736">
    <property type="protein sequence ID" value="SDS24842.1"/>
    <property type="molecule type" value="Genomic_DNA"/>
</dbReference>
<reference evidence="3" key="1">
    <citation type="submission" date="2016-10" db="EMBL/GenBank/DDBJ databases">
        <authorList>
            <person name="Varghese N."/>
            <person name="Submissions S."/>
        </authorList>
    </citation>
    <scope>NUCLEOTIDE SEQUENCE [LARGE SCALE GENOMIC DNA]</scope>
    <source>
        <strain evidence="3">NRRL B-51270</strain>
    </source>
</reference>
<evidence type="ECO:0000313" key="2">
    <source>
        <dbReference type="EMBL" id="SDS24842.1"/>
    </source>
</evidence>
<dbReference type="AlphaFoldDB" id="A0A1H1QN05"/>
<dbReference type="InterPro" id="IPR011201">
    <property type="entry name" value="Zinc-ribbon_6_bact"/>
</dbReference>
<protein>
    <recommendedName>
        <fullName evidence="1">Zinc-ribbon domain-containing protein</fullName>
    </recommendedName>
</protein>
<dbReference type="InterPro" id="IPR031321">
    <property type="entry name" value="UCP012641"/>
</dbReference>